<protein>
    <submittedName>
        <fullName evidence="2">Methylase involved in ubiquinone/menaquinone biosynthesis</fullName>
        <ecNumber evidence="2">2.1.1.163</ecNumber>
    </submittedName>
</protein>
<dbReference type="Gene3D" id="3.40.50.150">
    <property type="entry name" value="Vaccinia Virus protein VP39"/>
    <property type="match status" value="1"/>
</dbReference>
<dbReference type="PROSITE" id="PS51608">
    <property type="entry name" value="SAM_MT_UBIE"/>
    <property type="match status" value="1"/>
</dbReference>
<dbReference type="InterPro" id="IPR029063">
    <property type="entry name" value="SAM-dependent_MTases_sf"/>
</dbReference>
<gene>
    <name evidence="2" type="ordered locus">Thivi_2246</name>
</gene>
<dbReference type="EMBL" id="CP003154">
    <property type="protein sequence ID" value="AFL74195.1"/>
    <property type="molecule type" value="Genomic_DNA"/>
</dbReference>
<dbReference type="GO" id="GO:0032259">
    <property type="term" value="P:methylation"/>
    <property type="evidence" value="ECO:0007669"/>
    <property type="project" value="UniProtKB-KW"/>
</dbReference>
<evidence type="ECO:0000256" key="1">
    <source>
        <dbReference type="ARBA" id="ARBA00022428"/>
    </source>
</evidence>
<proteinExistence type="predicted"/>
<dbReference type="AlphaFoldDB" id="I3YB27"/>
<dbReference type="KEGG" id="tvi:Thivi_2246"/>
<dbReference type="GO" id="GO:0043770">
    <property type="term" value="F:demethylmenaquinone methyltransferase activity"/>
    <property type="evidence" value="ECO:0007669"/>
    <property type="project" value="UniProtKB-EC"/>
</dbReference>
<dbReference type="EC" id="2.1.1.163" evidence="2"/>
<dbReference type="PANTHER" id="PTHR42912">
    <property type="entry name" value="METHYLTRANSFERASE"/>
    <property type="match status" value="1"/>
</dbReference>
<keyword evidence="3" id="KW-1185">Reference proteome</keyword>
<keyword evidence="2" id="KW-0808">Transferase</keyword>
<dbReference type="OrthoDB" id="9808140at2"/>
<reference evidence="2 3" key="1">
    <citation type="submission" date="2012-06" db="EMBL/GenBank/DDBJ databases">
        <title>Complete sequence of Thiocystis violascens DSM 198.</title>
        <authorList>
            <consortium name="US DOE Joint Genome Institute"/>
            <person name="Lucas S."/>
            <person name="Han J."/>
            <person name="Lapidus A."/>
            <person name="Cheng J.-F."/>
            <person name="Goodwin L."/>
            <person name="Pitluck S."/>
            <person name="Peters L."/>
            <person name="Ovchinnikova G."/>
            <person name="Teshima H."/>
            <person name="Detter J.C."/>
            <person name="Han C."/>
            <person name="Tapia R."/>
            <person name="Land M."/>
            <person name="Hauser L."/>
            <person name="Kyrpides N."/>
            <person name="Ivanova N."/>
            <person name="Pagani I."/>
            <person name="Vogl K."/>
            <person name="Liu Z."/>
            <person name="Frigaard N.-U."/>
            <person name="Bryant D."/>
            <person name="Woyke T."/>
        </authorList>
    </citation>
    <scope>NUCLEOTIDE SEQUENCE [LARGE SCALE GENOMIC DNA]</scope>
    <source>
        <strain evidence="3">ATCC 17096 / DSM 198 / 6111</strain>
    </source>
</reference>
<dbReference type="CDD" id="cd02440">
    <property type="entry name" value="AdoMet_MTases"/>
    <property type="match status" value="1"/>
</dbReference>
<dbReference type="InterPro" id="IPR050508">
    <property type="entry name" value="Methyltransf_Superfamily"/>
</dbReference>
<accession>I3YB27</accession>
<organism evidence="2 3">
    <name type="scientific">Thiocystis violascens (strain ATCC 17096 / DSM 198 / 6111)</name>
    <name type="common">Chromatium violascens</name>
    <dbReference type="NCBI Taxonomy" id="765911"/>
    <lineage>
        <taxon>Bacteria</taxon>
        <taxon>Pseudomonadati</taxon>
        <taxon>Pseudomonadota</taxon>
        <taxon>Gammaproteobacteria</taxon>
        <taxon>Chromatiales</taxon>
        <taxon>Chromatiaceae</taxon>
        <taxon>Thiocystis</taxon>
    </lineage>
</organism>
<dbReference type="RefSeq" id="WP_014778642.1">
    <property type="nucleotide sequence ID" value="NC_018012.1"/>
</dbReference>
<dbReference type="HOGENOM" id="CLU_037990_0_0_6"/>
<dbReference type="SUPFAM" id="SSF53335">
    <property type="entry name" value="S-adenosyl-L-methionine-dependent methyltransferases"/>
    <property type="match status" value="1"/>
</dbReference>
<evidence type="ECO:0000313" key="3">
    <source>
        <dbReference type="Proteomes" id="UP000006062"/>
    </source>
</evidence>
<keyword evidence="1" id="KW-0474">Menaquinone biosynthesis</keyword>
<dbReference type="STRING" id="765911.Thivi_2246"/>
<keyword evidence="2" id="KW-0830">Ubiquinone</keyword>
<sequence>MDHPTDRPPLSPHPVLANHYGTAEERVGYIRRLFDRTAADYDRINDWMSLNRGESYRREAMIRAGVQPGQSVLDCACGTGVMAAQAQALVGDAGQVIALDPSLPMLAIAKARGVRLRMAGIAEQLALPDRSLDVIAMGYALRHVADLGVTFAEFARVLRPGGRLLILEMVPPTSRIGYGLTRFYLKSLVPTLASWVGRSPDARQLMRYYWDTVDRCVAPEIVIEALREAGFQGVTRSVQFALLTEYTASRPDA</sequence>
<keyword evidence="2" id="KW-0489">Methyltransferase</keyword>
<dbReference type="GO" id="GO:0009234">
    <property type="term" value="P:menaquinone biosynthetic process"/>
    <property type="evidence" value="ECO:0007669"/>
    <property type="project" value="UniProtKB-KW"/>
</dbReference>
<evidence type="ECO:0000313" key="2">
    <source>
        <dbReference type="EMBL" id="AFL74195.1"/>
    </source>
</evidence>
<dbReference type="Pfam" id="PF01209">
    <property type="entry name" value="Ubie_methyltran"/>
    <property type="match status" value="1"/>
</dbReference>
<dbReference type="eggNOG" id="COG2226">
    <property type="taxonomic scope" value="Bacteria"/>
</dbReference>
<dbReference type="Proteomes" id="UP000006062">
    <property type="component" value="Chromosome"/>
</dbReference>
<dbReference type="InterPro" id="IPR004033">
    <property type="entry name" value="UbiE/COQ5_MeTrFase"/>
</dbReference>
<name>I3YB27_THIV6</name>